<reference evidence="1 3" key="1">
    <citation type="submission" date="2020-01" db="EMBL/GenBank/DDBJ databases">
        <authorList>
            <consortium name="DOE Joint Genome Institute"/>
            <person name="Haridas S."/>
            <person name="Albert R."/>
            <person name="Binder M."/>
            <person name="Bloem J."/>
            <person name="Labutti K."/>
            <person name="Salamov A."/>
            <person name="Andreopoulos B."/>
            <person name="Baker S.E."/>
            <person name="Barry K."/>
            <person name="Bills G."/>
            <person name="Bluhm B.H."/>
            <person name="Cannon C."/>
            <person name="Castanera R."/>
            <person name="Culley D.E."/>
            <person name="Daum C."/>
            <person name="Ezra D."/>
            <person name="Gonzalez J.B."/>
            <person name="Henrissat B."/>
            <person name="Kuo A."/>
            <person name="Liang C."/>
            <person name="Lipzen A."/>
            <person name="Lutzoni F."/>
            <person name="Magnuson J."/>
            <person name="Mondo S."/>
            <person name="Nolan M."/>
            <person name="Ohm R."/>
            <person name="Pangilinan J."/>
            <person name="Park H.-J."/>
            <person name="Ramirez L."/>
            <person name="Alfaro M."/>
            <person name="Sun H."/>
            <person name="Tritt A."/>
            <person name="Yoshinaga Y."/>
            <person name="Zwiers L.-H."/>
            <person name="Turgeon B.G."/>
            <person name="Goodwin S.B."/>
            <person name="Spatafora J.W."/>
            <person name="Crous P.W."/>
            <person name="Grigoriev I.V."/>
        </authorList>
    </citation>
    <scope>NUCLEOTIDE SEQUENCE</scope>
    <source>
        <strain evidence="1 3">CBS 781.70</strain>
    </source>
</reference>
<dbReference type="GeneID" id="54420593"/>
<keyword evidence="2" id="KW-1185">Reference proteome</keyword>
<evidence type="ECO:0000313" key="3">
    <source>
        <dbReference type="RefSeq" id="XP_033531489.1"/>
    </source>
</evidence>
<reference evidence="3" key="3">
    <citation type="submission" date="2025-04" db="UniProtKB">
        <authorList>
            <consortium name="RefSeq"/>
        </authorList>
    </citation>
    <scope>IDENTIFICATION</scope>
    <source>
        <strain evidence="3">CBS 781.70</strain>
    </source>
</reference>
<dbReference type="AlphaFoldDB" id="A0A6G1FVW5"/>
<name>A0A6G1FVW5_9PEZI</name>
<organism evidence="1">
    <name type="scientific">Eremomyces bilateralis CBS 781.70</name>
    <dbReference type="NCBI Taxonomy" id="1392243"/>
    <lineage>
        <taxon>Eukaryota</taxon>
        <taxon>Fungi</taxon>
        <taxon>Dikarya</taxon>
        <taxon>Ascomycota</taxon>
        <taxon>Pezizomycotina</taxon>
        <taxon>Dothideomycetes</taxon>
        <taxon>Dothideomycetes incertae sedis</taxon>
        <taxon>Eremomycetales</taxon>
        <taxon>Eremomycetaceae</taxon>
        <taxon>Eremomyces</taxon>
    </lineage>
</organism>
<evidence type="ECO:0000313" key="2">
    <source>
        <dbReference type="Proteomes" id="UP000504638"/>
    </source>
</evidence>
<accession>A0A6G1FVW5</accession>
<sequence length="62" mass="6885">MKWATIVEFGENDRGGSPRQDTFYFNFIVLGLGAGAVQPASAKSSWDLLGPGYWATRETRLF</sequence>
<proteinExistence type="predicted"/>
<dbReference type="EMBL" id="ML975169">
    <property type="protein sequence ID" value="KAF1809858.1"/>
    <property type="molecule type" value="Genomic_DNA"/>
</dbReference>
<protein>
    <submittedName>
        <fullName evidence="1 3">Uncharacterized protein</fullName>
    </submittedName>
</protein>
<dbReference type="Proteomes" id="UP000504638">
    <property type="component" value="Unplaced"/>
</dbReference>
<reference evidence="3" key="2">
    <citation type="submission" date="2020-04" db="EMBL/GenBank/DDBJ databases">
        <authorList>
            <consortium name="NCBI Genome Project"/>
        </authorList>
    </citation>
    <scope>NUCLEOTIDE SEQUENCE</scope>
    <source>
        <strain evidence="3">CBS 781.70</strain>
    </source>
</reference>
<gene>
    <name evidence="1 3" type="ORF">P152DRAFT_460961</name>
</gene>
<dbReference type="RefSeq" id="XP_033531489.1">
    <property type="nucleotide sequence ID" value="XM_033680023.1"/>
</dbReference>
<evidence type="ECO:0000313" key="1">
    <source>
        <dbReference type="EMBL" id="KAF1809858.1"/>
    </source>
</evidence>